<dbReference type="InterPro" id="IPR008266">
    <property type="entry name" value="Tyr_kinase_AS"/>
</dbReference>
<evidence type="ECO:0000256" key="22">
    <source>
        <dbReference type="PROSITE-ProRule" id="PRU10141"/>
    </source>
</evidence>
<dbReference type="SMART" id="SM00365">
    <property type="entry name" value="LRR_SD22"/>
    <property type="match status" value="6"/>
</dbReference>
<dbReference type="FunFam" id="3.80.10.10:FF:000400">
    <property type="entry name" value="Nuclear pore complex protein NUP107"/>
    <property type="match status" value="1"/>
</dbReference>
<dbReference type="FunFam" id="3.80.10.10:FF:000233">
    <property type="entry name" value="Leucine-rich repeat receptor-like protein kinase TDR"/>
    <property type="match status" value="1"/>
</dbReference>
<comment type="similarity">
    <text evidence="19">Belongs to the polygalacturonase-inhibiting protein family.</text>
</comment>
<dbReference type="SUPFAM" id="SSF52058">
    <property type="entry name" value="L domain-like"/>
    <property type="match status" value="2"/>
</dbReference>
<evidence type="ECO:0000256" key="6">
    <source>
        <dbReference type="ARBA" id="ARBA00022527"/>
    </source>
</evidence>
<feature type="signal peptide" evidence="24">
    <location>
        <begin position="1"/>
        <end position="21"/>
    </location>
</feature>
<keyword evidence="5" id="KW-0964">Secreted</keyword>
<evidence type="ECO:0000256" key="18">
    <source>
        <dbReference type="ARBA" id="ARBA00023180"/>
    </source>
</evidence>
<proteinExistence type="inferred from homology"/>
<keyword evidence="10 24" id="KW-0732">Signal</keyword>
<keyword evidence="12 22" id="KW-0547">Nucleotide-binding</keyword>
<feature type="transmembrane region" description="Helical" evidence="23">
    <location>
        <begin position="1000"/>
        <end position="1022"/>
    </location>
</feature>
<dbReference type="FunFam" id="3.30.200.20:FF:000328">
    <property type="entry name" value="Leucine-rich repeat protein kinase family protein"/>
    <property type="match status" value="1"/>
</dbReference>
<dbReference type="Pfam" id="PF08263">
    <property type="entry name" value="LRRNT_2"/>
    <property type="match status" value="1"/>
</dbReference>
<dbReference type="AlphaFoldDB" id="A0A6N2M4U9"/>
<feature type="binding site" evidence="22">
    <location>
        <position position="707"/>
    </location>
    <ligand>
        <name>ATP</name>
        <dbReference type="ChEBI" id="CHEBI:30616"/>
    </ligand>
</feature>
<dbReference type="EC" id="2.7.11.1" evidence="4"/>
<protein>
    <recommendedName>
        <fullName evidence="4">non-specific serine/threonine protein kinase</fullName>
        <ecNumber evidence="4">2.7.11.1</ecNumber>
    </recommendedName>
</protein>
<dbReference type="Pfam" id="PF13855">
    <property type="entry name" value="LRR_8"/>
    <property type="match status" value="1"/>
</dbReference>
<dbReference type="InterPro" id="IPR051716">
    <property type="entry name" value="Plant_RL_S/T_kinase"/>
</dbReference>
<keyword evidence="5" id="KW-0134">Cell wall</keyword>
<comment type="catalytic activity">
    <reaction evidence="20">
        <text>L-threonyl-[protein] + ATP = O-phospho-L-threonyl-[protein] + ADP + H(+)</text>
        <dbReference type="Rhea" id="RHEA:46608"/>
        <dbReference type="Rhea" id="RHEA-COMP:11060"/>
        <dbReference type="Rhea" id="RHEA-COMP:11605"/>
        <dbReference type="ChEBI" id="CHEBI:15378"/>
        <dbReference type="ChEBI" id="CHEBI:30013"/>
        <dbReference type="ChEBI" id="CHEBI:30616"/>
        <dbReference type="ChEBI" id="CHEBI:61977"/>
        <dbReference type="ChEBI" id="CHEBI:456216"/>
        <dbReference type="EC" id="2.7.11.1"/>
    </reaction>
</comment>
<evidence type="ECO:0000256" key="13">
    <source>
        <dbReference type="ARBA" id="ARBA00022777"/>
    </source>
</evidence>
<dbReference type="Pfam" id="PF00560">
    <property type="entry name" value="LRR_1"/>
    <property type="match status" value="7"/>
</dbReference>
<evidence type="ECO:0000256" key="14">
    <source>
        <dbReference type="ARBA" id="ARBA00022840"/>
    </source>
</evidence>
<sequence>MASQIVLLSTPFLIFSLLAHASFLASFAYSASNGAEVANGRKEAEALLEWKVSLDSQSQSLLSSWAGDSHCNWSGISCDRSGSVINISLPNSSLRGTLNRLRFSSFPSLIGLNLLNNSLYGSIPSHIGNLSKLTIVDLSVNNISGFIPSEIGMLKIGKLGSLTILDLSSNKLSGTIPTSLGNLRSLSALSFFNNSLVGPIIFIGNLTTSLTLLDLSSNKLTGTIPASLGNLGSLSELNLGNNNLGGPITFIRNLTTSLNKLGLSSNKLTGTIPASLGNLTTLSTLYLTDNNLFGPIPPEMNNLTHLLSGNLPQDVCLGGLLVYFAAFDNYFTGPIPKSLKNCNNLLRLRLERNQLSGNISDAFGTLHHLNYMDLSNNELHGDLSWTWEQFNNLSTLKISGNKISGEIPAALGKATHLQALDLSSNQLVGGIPKELGNLKLIELALNDNKLSGDIPFDVSSLSDLQTLGLAANNFSAMILKQLGKCSKMIFLNMSKNRFAGSIPAEMGSVQSLQRLDLSWNYLTGGIAPELGQLQRLEVLDISHNMLSGLIPTSFSRLKGLTKVDVSYNKLEGPIPDIKAFREAPFEAIRNNNNLCGNATGLEACATLMKNKTMHKKGSKVVIFTIIPLLCSLLGLIVGFVIFFQNRRTKRLMETPQSVRWCPDWELCYADIIEATEEFNSRYCIGTGGYGIVYKVVLPSEQVLAVKKFHQTPEVEMTGLKAFRSEIDVLMGIRHRNIVKLYGFCSHAKHSFLVYEFVERGSLRKVLNDEEQAVNMDWDKRLNLIKGVANALSYMHHDCSPRIIHRDISSNNVLLDSNYEAHVSDFGTARLLMPDASNWTSFAGTFGYTAPELAYTMKVDAKCDVYSFGVVALEVMMGKHPDQRLPPPENDLANGVAHVAKLVFACLQTDPHYRPTMLQVSTQLTARWPPLPKLFSRIELEDELVHRNVTGVDYIARLAFAFLHADVQPRPTMKQVASELTIRCFDRCFGLQKWHDRAEHLANHFVSTDLCIVILSLSLYPWLLE</sequence>
<evidence type="ECO:0000256" key="1">
    <source>
        <dbReference type="ARBA" id="ARBA00004191"/>
    </source>
</evidence>
<dbReference type="PANTHER" id="PTHR48053:SF168">
    <property type="entry name" value="LRR RECEPTOR-LIKE KINASE FAMILY PROTEIN"/>
    <property type="match status" value="1"/>
</dbReference>
<keyword evidence="18" id="KW-0325">Glycoprotein</keyword>
<evidence type="ECO:0000256" key="19">
    <source>
        <dbReference type="ARBA" id="ARBA00038043"/>
    </source>
</evidence>
<dbReference type="InterPro" id="IPR001611">
    <property type="entry name" value="Leu-rich_rpt"/>
</dbReference>
<keyword evidence="13" id="KW-0418">Kinase</keyword>
<dbReference type="PRINTS" id="PR00019">
    <property type="entry name" value="LEURICHRPT"/>
</dbReference>
<comment type="catalytic activity">
    <reaction evidence="21">
        <text>L-seryl-[protein] + ATP = O-phospho-L-seryl-[protein] + ADP + H(+)</text>
        <dbReference type="Rhea" id="RHEA:17989"/>
        <dbReference type="Rhea" id="RHEA-COMP:9863"/>
        <dbReference type="Rhea" id="RHEA-COMP:11604"/>
        <dbReference type="ChEBI" id="CHEBI:15378"/>
        <dbReference type="ChEBI" id="CHEBI:29999"/>
        <dbReference type="ChEBI" id="CHEBI:30616"/>
        <dbReference type="ChEBI" id="CHEBI:83421"/>
        <dbReference type="ChEBI" id="CHEBI:456216"/>
        <dbReference type="EC" id="2.7.11.1"/>
    </reaction>
</comment>
<evidence type="ECO:0000313" key="26">
    <source>
        <dbReference type="EMBL" id="VFU42937.1"/>
    </source>
</evidence>
<evidence type="ECO:0000256" key="16">
    <source>
        <dbReference type="ARBA" id="ARBA00023136"/>
    </source>
</evidence>
<evidence type="ECO:0000256" key="23">
    <source>
        <dbReference type="SAM" id="Phobius"/>
    </source>
</evidence>
<dbReference type="Gene3D" id="3.80.10.10">
    <property type="entry name" value="Ribonuclease Inhibitor"/>
    <property type="match status" value="4"/>
</dbReference>
<dbReference type="PROSITE" id="PS50011">
    <property type="entry name" value="PROTEIN_KINASE_DOM"/>
    <property type="match status" value="1"/>
</dbReference>
<comment type="subcellular location">
    <subcellularLocation>
        <location evidence="2">Cell membrane</location>
    </subcellularLocation>
    <subcellularLocation>
        <location evidence="3">Membrane</location>
        <topology evidence="3">Single-pass type I membrane protein</topology>
    </subcellularLocation>
    <subcellularLocation>
        <location evidence="1">Secreted</location>
        <location evidence="1">Cell wall</location>
    </subcellularLocation>
</comment>
<organism evidence="26">
    <name type="scientific">Salix viminalis</name>
    <name type="common">Common osier</name>
    <name type="synonym">Basket willow</name>
    <dbReference type="NCBI Taxonomy" id="40686"/>
    <lineage>
        <taxon>Eukaryota</taxon>
        <taxon>Viridiplantae</taxon>
        <taxon>Streptophyta</taxon>
        <taxon>Embryophyta</taxon>
        <taxon>Tracheophyta</taxon>
        <taxon>Spermatophyta</taxon>
        <taxon>Magnoliopsida</taxon>
        <taxon>eudicotyledons</taxon>
        <taxon>Gunneridae</taxon>
        <taxon>Pentapetalae</taxon>
        <taxon>rosids</taxon>
        <taxon>fabids</taxon>
        <taxon>Malpighiales</taxon>
        <taxon>Salicaceae</taxon>
        <taxon>Saliceae</taxon>
        <taxon>Salix</taxon>
    </lineage>
</organism>
<dbReference type="InterPro" id="IPR017441">
    <property type="entry name" value="Protein_kinase_ATP_BS"/>
</dbReference>
<keyword evidence="16 23" id="KW-0472">Membrane</keyword>
<name>A0A6N2M4U9_SALVM</name>
<evidence type="ECO:0000256" key="21">
    <source>
        <dbReference type="ARBA" id="ARBA00048679"/>
    </source>
</evidence>
<dbReference type="SMART" id="SM00369">
    <property type="entry name" value="LRR_TYP"/>
    <property type="match status" value="6"/>
</dbReference>
<evidence type="ECO:0000256" key="20">
    <source>
        <dbReference type="ARBA" id="ARBA00047899"/>
    </source>
</evidence>
<dbReference type="InterPro" id="IPR032675">
    <property type="entry name" value="LRR_dom_sf"/>
</dbReference>
<keyword evidence="17" id="KW-0675">Receptor</keyword>
<dbReference type="GO" id="GO:0005886">
    <property type="term" value="C:plasma membrane"/>
    <property type="evidence" value="ECO:0007669"/>
    <property type="project" value="UniProtKB-SubCell"/>
</dbReference>
<evidence type="ECO:0000256" key="10">
    <source>
        <dbReference type="ARBA" id="ARBA00022729"/>
    </source>
</evidence>
<evidence type="ECO:0000256" key="3">
    <source>
        <dbReference type="ARBA" id="ARBA00004479"/>
    </source>
</evidence>
<dbReference type="PROSITE" id="PS00107">
    <property type="entry name" value="PROTEIN_KINASE_ATP"/>
    <property type="match status" value="1"/>
</dbReference>
<dbReference type="PROSITE" id="PS00109">
    <property type="entry name" value="PROTEIN_KINASE_TYR"/>
    <property type="match status" value="1"/>
</dbReference>
<dbReference type="GO" id="GO:0005524">
    <property type="term" value="F:ATP binding"/>
    <property type="evidence" value="ECO:0007669"/>
    <property type="project" value="UniProtKB-UniRule"/>
</dbReference>
<dbReference type="Gene3D" id="1.10.510.10">
    <property type="entry name" value="Transferase(Phosphotransferase) domain 1"/>
    <property type="match status" value="1"/>
</dbReference>
<keyword evidence="14 22" id="KW-0067">ATP-binding</keyword>
<dbReference type="SUPFAM" id="SSF56112">
    <property type="entry name" value="Protein kinase-like (PK-like)"/>
    <property type="match status" value="1"/>
</dbReference>
<keyword evidence="9 23" id="KW-0812">Transmembrane</keyword>
<evidence type="ECO:0000256" key="9">
    <source>
        <dbReference type="ARBA" id="ARBA00022692"/>
    </source>
</evidence>
<evidence type="ECO:0000256" key="17">
    <source>
        <dbReference type="ARBA" id="ARBA00023170"/>
    </source>
</evidence>
<keyword evidence="15 23" id="KW-1133">Transmembrane helix</keyword>
<reference evidence="26" key="1">
    <citation type="submission" date="2019-03" db="EMBL/GenBank/DDBJ databases">
        <authorList>
            <person name="Mank J."/>
            <person name="Almeida P."/>
        </authorList>
    </citation>
    <scope>NUCLEOTIDE SEQUENCE</scope>
    <source>
        <strain evidence="26">78183</strain>
    </source>
</reference>
<feature type="chain" id="PRO_5026940632" description="non-specific serine/threonine protein kinase" evidence="24">
    <location>
        <begin position="22"/>
        <end position="1024"/>
    </location>
</feature>
<keyword evidence="7" id="KW-0433">Leucine-rich repeat</keyword>
<dbReference type="InterPro" id="IPR000719">
    <property type="entry name" value="Prot_kinase_dom"/>
</dbReference>
<dbReference type="EMBL" id="CAADRP010001594">
    <property type="protein sequence ID" value="VFU42937.1"/>
    <property type="molecule type" value="Genomic_DNA"/>
</dbReference>
<gene>
    <name evidence="26" type="ORF">SVIM_LOCUS261516</name>
</gene>
<dbReference type="InterPro" id="IPR011009">
    <property type="entry name" value="Kinase-like_dom_sf"/>
</dbReference>
<dbReference type="Pfam" id="PF00069">
    <property type="entry name" value="Pkinase"/>
    <property type="match status" value="1"/>
</dbReference>
<dbReference type="Gene3D" id="3.30.200.20">
    <property type="entry name" value="Phosphorylase Kinase, domain 1"/>
    <property type="match status" value="1"/>
</dbReference>
<evidence type="ECO:0000256" key="15">
    <source>
        <dbReference type="ARBA" id="ARBA00022989"/>
    </source>
</evidence>
<keyword evidence="6" id="KW-0723">Serine/threonine-protein kinase</keyword>
<evidence type="ECO:0000256" key="11">
    <source>
        <dbReference type="ARBA" id="ARBA00022737"/>
    </source>
</evidence>
<evidence type="ECO:0000256" key="4">
    <source>
        <dbReference type="ARBA" id="ARBA00012513"/>
    </source>
</evidence>
<dbReference type="InterPro" id="IPR013210">
    <property type="entry name" value="LRR_N_plant-typ"/>
</dbReference>
<feature type="transmembrane region" description="Helical" evidence="23">
    <location>
        <begin position="620"/>
        <end position="643"/>
    </location>
</feature>
<dbReference type="GO" id="GO:0004674">
    <property type="term" value="F:protein serine/threonine kinase activity"/>
    <property type="evidence" value="ECO:0007669"/>
    <property type="project" value="UniProtKB-KW"/>
</dbReference>
<feature type="domain" description="Protein kinase" evidence="25">
    <location>
        <begin position="678"/>
        <end position="981"/>
    </location>
</feature>
<dbReference type="InterPro" id="IPR003591">
    <property type="entry name" value="Leu-rich_rpt_typical-subtyp"/>
</dbReference>
<keyword evidence="11" id="KW-0677">Repeat</keyword>
<evidence type="ECO:0000256" key="24">
    <source>
        <dbReference type="SAM" id="SignalP"/>
    </source>
</evidence>
<evidence type="ECO:0000256" key="2">
    <source>
        <dbReference type="ARBA" id="ARBA00004236"/>
    </source>
</evidence>
<evidence type="ECO:0000256" key="5">
    <source>
        <dbReference type="ARBA" id="ARBA00022512"/>
    </source>
</evidence>
<dbReference type="PANTHER" id="PTHR48053">
    <property type="entry name" value="LEUCINE RICH REPEAT FAMILY PROTEIN, EXPRESSED"/>
    <property type="match status" value="1"/>
</dbReference>
<keyword evidence="8" id="KW-0808">Transferase</keyword>
<evidence type="ECO:0000256" key="8">
    <source>
        <dbReference type="ARBA" id="ARBA00022679"/>
    </source>
</evidence>
<evidence type="ECO:0000256" key="7">
    <source>
        <dbReference type="ARBA" id="ARBA00022614"/>
    </source>
</evidence>
<dbReference type="FunFam" id="1.10.510.10:FF:001023">
    <property type="entry name" value="Os07g0541700 protein"/>
    <property type="match status" value="1"/>
</dbReference>
<accession>A0A6N2M4U9</accession>
<evidence type="ECO:0000259" key="25">
    <source>
        <dbReference type="PROSITE" id="PS50011"/>
    </source>
</evidence>
<evidence type="ECO:0000256" key="12">
    <source>
        <dbReference type="ARBA" id="ARBA00022741"/>
    </source>
</evidence>
<dbReference type="GO" id="GO:0009791">
    <property type="term" value="P:post-embryonic development"/>
    <property type="evidence" value="ECO:0007669"/>
    <property type="project" value="UniProtKB-ARBA"/>
</dbReference>